<gene>
    <name evidence="7" type="ORF">RJ640_002802</name>
</gene>
<dbReference type="AlphaFoldDB" id="A0AA88UF80"/>
<evidence type="ECO:0000256" key="3">
    <source>
        <dbReference type="ARBA" id="ARBA00022490"/>
    </source>
</evidence>
<feature type="region of interest" description="Disordered" evidence="5">
    <location>
        <begin position="1"/>
        <end position="23"/>
    </location>
</feature>
<dbReference type="PANTHER" id="PTHR34362">
    <property type="entry name" value="WPP DOMAIN-CONTAINING PROTEIN 1-RELATED"/>
    <property type="match status" value="1"/>
</dbReference>
<dbReference type="InterPro" id="IPR044692">
    <property type="entry name" value="WPP1/2/3"/>
</dbReference>
<evidence type="ECO:0000313" key="8">
    <source>
        <dbReference type="Proteomes" id="UP001187471"/>
    </source>
</evidence>
<organism evidence="7 8">
    <name type="scientific">Escallonia rubra</name>
    <dbReference type="NCBI Taxonomy" id="112253"/>
    <lineage>
        <taxon>Eukaryota</taxon>
        <taxon>Viridiplantae</taxon>
        <taxon>Streptophyta</taxon>
        <taxon>Embryophyta</taxon>
        <taxon>Tracheophyta</taxon>
        <taxon>Spermatophyta</taxon>
        <taxon>Magnoliopsida</taxon>
        <taxon>eudicotyledons</taxon>
        <taxon>Gunneridae</taxon>
        <taxon>Pentapetalae</taxon>
        <taxon>asterids</taxon>
        <taxon>campanulids</taxon>
        <taxon>Escalloniales</taxon>
        <taxon>Escalloniaceae</taxon>
        <taxon>Escallonia</taxon>
    </lineage>
</organism>
<dbReference type="GO" id="GO:0005634">
    <property type="term" value="C:nucleus"/>
    <property type="evidence" value="ECO:0007669"/>
    <property type="project" value="UniProtKB-SubCell"/>
</dbReference>
<evidence type="ECO:0000259" key="6">
    <source>
        <dbReference type="Pfam" id="PF13943"/>
    </source>
</evidence>
<evidence type="ECO:0000256" key="5">
    <source>
        <dbReference type="SAM" id="MobiDB-lite"/>
    </source>
</evidence>
<comment type="caution">
    <text evidence="7">The sequence shown here is derived from an EMBL/GenBank/DDBJ whole genome shotgun (WGS) entry which is preliminary data.</text>
</comment>
<dbReference type="Gene3D" id="1.10.246.200">
    <property type="entry name" value="WPP domain"/>
    <property type="match status" value="1"/>
</dbReference>
<comment type="subcellular location">
    <subcellularLocation>
        <location evidence="2">Cytoplasm</location>
    </subcellularLocation>
    <subcellularLocation>
        <location evidence="1">Nucleus</location>
    </subcellularLocation>
</comment>
<evidence type="ECO:0000256" key="4">
    <source>
        <dbReference type="ARBA" id="ARBA00023242"/>
    </source>
</evidence>
<dbReference type="Proteomes" id="UP001187471">
    <property type="component" value="Unassembled WGS sequence"/>
</dbReference>
<evidence type="ECO:0000313" key="7">
    <source>
        <dbReference type="EMBL" id="KAK2982664.1"/>
    </source>
</evidence>
<feature type="compositionally biased region" description="Polar residues" evidence="5">
    <location>
        <begin position="9"/>
        <end position="23"/>
    </location>
</feature>
<dbReference type="EMBL" id="JAVXUO010001399">
    <property type="protein sequence ID" value="KAK2982664.1"/>
    <property type="molecule type" value="Genomic_DNA"/>
</dbReference>
<keyword evidence="8" id="KW-1185">Reference proteome</keyword>
<dbReference type="Pfam" id="PF13943">
    <property type="entry name" value="WPP"/>
    <property type="match status" value="1"/>
</dbReference>
<reference evidence="7" key="1">
    <citation type="submission" date="2022-12" db="EMBL/GenBank/DDBJ databases">
        <title>Draft genome assemblies for two species of Escallonia (Escalloniales).</title>
        <authorList>
            <person name="Chanderbali A."/>
            <person name="Dervinis C."/>
            <person name="Anghel I."/>
            <person name="Soltis D."/>
            <person name="Soltis P."/>
            <person name="Zapata F."/>
        </authorList>
    </citation>
    <scope>NUCLEOTIDE SEQUENCE</scope>
    <source>
        <strain evidence="7">UCBG92.1500</strain>
        <tissue evidence="7">Leaf</tissue>
    </source>
</reference>
<name>A0AA88UF80_9ASTE</name>
<sequence length="126" mass="13879">MAAEAETLTLDSQPPQSQPEKVSVSFSIWPPTQRTHDAVLSRLIETLSLSAASVLSKRYGPIPADEATAVARHLPWYSSLFDLRRKPEENPVVGACSEIEMMGSILPEGDTFQRILSVAKFQKDLP</sequence>
<accession>A0AA88UF80</accession>
<dbReference type="GO" id="GO:0048527">
    <property type="term" value="P:lateral root development"/>
    <property type="evidence" value="ECO:0007669"/>
    <property type="project" value="InterPro"/>
</dbReference>
<evidence type="ECO:0000256" key="2">
    <source>
        <dbReference type="ARBA" id="ARBA00004496"/>
    </source>
</evidence>
<dbReference type="InterPro" id="IPR038214">
    <property type="entry name" value="WPP_sf"/>
</dbReference>
<feature type="domain" description="WPP" evidence="6">
    <location>
        <begin position="25"/>
        <end position="73"/>
    </location>
</feature>
<dbReference type="InterPro" id="IPR025265">
    <property type="entry name" value="WPP_dom"/>
</dbReference>
<dbReference type="PANTHER" id="PTHR34362:SF1">
    <property type="entry name" value="WPP DOMAIN-CONTAINING PROTEIN 1-RELATED"/>
    <property type="match status" value="1"/>
</dbReference>
<dbReference type="GO" id="GO:0000278">
    <property type="term" value="P:mitotic cell cycle"/>
    <property type="evidence" value="ECO:0007669"/>
    <property type="project" value="InterPro"/>
</dbReference>
<proteinExistence type="predicted"/>
<keyword evidence="4" id="KW-0539">Nucleus</keyword>
<keyword evidence="3" id="KW-0963">Cytoplasm</keyword>
<dbReference type="GO" id="GO:0005737">
    <property type="term" value="C:cytoplasm"/>
    <property type="evidence" value="ECO:0007669"/>
    <property type="project" value="UniProtKB-SubCell"/>
</dbReference>
<protein>
    <recommendedName>
        <fullName evidence="6">WPP domain-containing protein</fullName>
    </recommendedName>
</protein>
<evidence type="ECO:0000256" key="1">
    <source>
        <dbReference type="ARBA" id="ARBA00004123"/>
    </source>
</evidence>